<gene>
    <name evidence="2" type="ORF">NYM_LOCUS2972</name>
</gene>
<reference evidence="2" key="1">
    <citation type="submission" date="2019-09" db="EMBL/GenBank/DDBJ databases">
        <authorList>
            <person name="Zhang L."/>
        </authorList>
    </citation>
    <scope>NUCLEOTIDE SEQUENCE</scope>
</reference>
<keyword evidence="1" id="KW-0472">Membrane</keyword>
<feature type="transmembrane region" description="Helical" evidence="1">
    <location>
        <begin position="26"/>
        <end position="46"/>
    </location>
</feature>
<dbReference type="Gramene" id="NC1G0180630.1">
    <property type="protein sequence ID" value="NC1G0180630.1:cds"/>
    <property type="gene ID" value="NC1G0180630"/>
</dbReference>
<keyword evidence="1" id="KW-0812">Transmembrane</keyword>
<organism evidence="2">
    <name type="scientific">Nymphaea colorata</name>
    <name type="common">pocket water lily</name>
    <dbReference type="NCBI Taxonomy" id="210225"/>
    <lineage>
        <taxon>Eukaryota</taxon>
        <taxon>Viridiplantae</taxon>
        <taxon>Streptophyta</taxon>
        <taxon>Embryophyta</taxon>
        <taxon>Tracheophyta</taxon>
        <taxon>Spermatophyta</taxon>
        <taxon>Magnoliopsida</taxon>
        <taxon>Nymphaeales</taxon>
        <taxon>Nymphaeaceae</taxon>
        <taxon>Nymphaea</taxon>
    </lineage>
</organism>
<evidence type="ECO:0000313" key="2">
    <source>
        <dbReference type="EMBL" id="VVV50576.1"/>
    </source>
</evidence>
<proteinExistence type="predicted"/>
<dbReference type="EMBL" id="LR721774">
    <property type="protein sequence ID" value="VVV50576.1"/>
    <property type="molecule type" value="Genomic_DNA"/>
</dbReference>
<evidence type="ECO:0000256" key="1">
    <source>
        <dbReference type="SAM" id="Phobius"/>
    </source>
</evidence>
<protein>
    <submittedName>
        <fullName evidence="2">Uncharacterized protein</fullName>
    </submittedName>
</protein>
<keyword evidence="1" id="KW-1133">Transmembrane helix</keyword>
<name>A0A5K0WE53_9MAGN</name>
<accession>A0A5K0WE53</accession>
<sequence length="65" mass="7011">MALGDIRVPSVPLFVLLGVGSRRRRLILPVVVVVLAFAAVAADAFWSSRVLRILARIPSTVTQEA</sequence>
<dbReference type="AlphaFoldDB" id="A0A5K0WE53"/>